<feature type="binding site" evidence="5">
    <location>
        <position position="141"/>
    </location>
    <ligand>
        <name>Fe cation</name>
        <dbReference type="ChEBI" id="CHEBI:24875"/>
        <note>catalytic</note>
    </ligand>
</feature>
<sequence>MSISRTMAQKDMAELFRSTEEQAEPVPATVKGTFPKWLKGSLVRLGPGKFDLGKSEEFVMNHWFDGYAVLYKFDIQDGEVKFTKKFLQSEAYKKAICVGRPVYTEFATRSYPDPCKNIFSRMMSSLADLSKLIGLNIASSHTVKDERGFSYSLGSSLISGVKHHITKIPPSLVGNAADAWKNAKIIATVPSSSKTSYSYYHSFGMSRNYFVLIEQPMIVNVMKLLAMQVKGKSLRECMEWQPNEMLVVDVNAYESPEIIDKMYLQDLRMSEFTCSHPGGGRRFILPLPKDGDSMAVLQSGSNLVTLEEASAKAFKTGDYITVTCELLSEPGYELPTINRNRFGKKYRYYYAVGLFDQDPYRNSIVKVDTCTGEILVWKENEFQYPGEVQFVPHQNNVGGTVSDELDEDGGILLSCVTDIRKEEPDFLIILDAKDLSEIARAEVMVHVPAAIHGIFI</sequence>
<dbReference type="PANTHER" id="PTHR10543:SF24">
    <property type="entry name" value="CAROTENOID ISOMEROOXYGENASE"/>
    <property type="match status" value="1"/>
</dbReference>
<evidence type="ECO:0000256" key="1">
    <source>
        <dbReference type="ARBA" id="ARBA00006787"/>
    </source>
</evidence>
<gene>
    <name evidence="6" type="ORF">J437_LFUL008931</name>
</gene>
<dbReference type="GO" id="GO:0003834">
    <property type="term" value="F:beta-carotene 15,15'-dioxygenase activity"/>
    <property type="evidence" value="ECO:0007669"/>
    <property type="project" value="TreeGrafter"/>
</dbReference>
<reference evidence="6" key="1">
    <citation type="submission" date="2013-04" db="EMBL/GenBank/DDBJ databases">
        <authorList>
            <person name="Qu J."/>
            <person name="Murali S.C."/>
            <person name="Bandaranaike D."/>
            <person name="Bellair M."/>
            <person name="Blankenburg K."/>
            <person name="Chao H."/>
            <person name="Dinh H."/>
            <person name="Doddapaneni H."/>
            <person name="Downs B."/>
            <person name="Dugan-Rocha S."/>
            <person name="Elkadiri S."/>
            <person name="Gnanaolivu R.D."/>
            <person name="Hernandez B."/>
            <person name="Javaid M."/>
            <person name="Jayaseelan J.C."/>
            <person name="Lee S."/>
            <person name="Li M."/>
            <person name="Ming W."/>
            <person name="Munidasa M."/>
            <person name="Muniz J."/>
            <person name="Nguyen L."/>
            <person name="Ongeri F."/>
            <person name="Osuji N."/>
            <person name="Pu L.-L."/>
            <person name="Puazo M."/>
            <person name="Qu C."/>
            <person name="Quiroz J."/>
            <person name="Raj R."/>
            <person name="Weissenberger G."/>
            <person name="Xin Y."/>
            <person name="Zou X."/>
            <person name="Han Y."/>
            <person name="Richards S."/>
            <person name="Worley K."/>
            <person name="Muzny D."/>
            <person name="Gibbs R."/>
        </authorList>
    </citation>
    <scope>NUCLEOTIDE SEQUENCE</scope>
    <source>
        <strain evidence="6">Sampled in the wild</strain>
    </source>
</reference>
<dbReference type="GO" id="GO:0016121">
    <property type="term" value="P:carotene catabolic process"/>
    <property type="evidence" value="ECO:0007669"/>
    <property type="project" value="TreeGrafter"/>
</dbReference>
<dbReference type="PANTHER" id="PTHR10543">
    <property type="entry name" value="BETA-CAROTENE DIOXYGENASE"/>
    <property type="match status" value="1"/>
</dbReference>
<dbReference type="Proteomes" id="UP000792457">
    <property type="component" value="Unassembled WGS sequence"/>
</dbReference>
<comment type="caution">
    <text evidence="6">The sequence shown here is derived from an EMBL/GenBank/DDBJ whole genome shotgun (WGS) entry which is preliminary data.</text>
</comment>
<comment type="similarity">
    <text evidence="1">Belongs to the carotenoid oxygenase family.</text>
</comment>
<comment type="cofactor">
    <cofactor evidence="5">
        <name>Fe(2+)</name>
        <dbReference type="ChEBI" id="CHEBI:29033"/>
    </cofactor>
    <text evidence="5">Binds 1 Fe(2+) ion per subunit.</text>
</comment>
<organism evidence="6 7">
    <name type="scientific">Ladona fulva</name>
    <name type="common">Scarce chaser dragonfly</name>
    <name type="synonym">Libellula fulva</name>
    <dbReference type="NCBI Taxonomy" id="123851"/>
    <lineage>
        <taxon>Eukaryota</taxon>
        <taxon>Metazoa</taxon>
        <taxon>Ecdysozoa</taxon>
        <taxon>Arthropoda</taxon>
        <taxon>Hexapoda</taxon>
        <taxon>Insecta</taxon>
        <taxon>Pterygota</taxon>
        <taxon>Palaeoptera</taxon>
        <taxon>Odonata</taxon>
        <taxon>Epiprocta</taxon>
        <taxon>Anisoptera</taxon>
        <taxon>Libelluloidea</taxon>
        <taxon>Libellulidae</taxon>
        <taxon>Ladona</taxon>
    </lineage>
</organism>
<keyword evidence="7" id="KW-1185">Reference proteome</keyword>
<feature type="binding site" evidence="5">
    <location>
        <position position="452"/>
    </location>
    <ligand>
        <name>Fe cation</name>
        <dbReference type="ChEBI" id="CHEBI:24875"/>
        <note>catalytic</note>
    </ligand>
</feature>
<name>A0A8K0KBL1_LADFU</name>
<proteinExistence type="inferred from homology"/>
<dbReference type="EMBL" id="KZ308553">
    <property type="protein sequence ID" value="KAG8231383.1"/>
    <property type="molecule type" value="Genomic_DNA"/>
</dbReference>
<protein>
    <submittedName>
        <fullName evidence="6">Uncharacterized protein</fullName>
    </submittedName>
</protein>
<feature type="binding site" evidence="5">
    <location>
        <position position="201"/>
    </location>
    <ligand>
        <name>Fe cation</name>
        <dbReference type="ChEBI" id="CHEBI:24875"/>
        <note>catalytic</note>
    </ligand>
</feature>
<keyword evidence="3" id="KW-0560">Oxidoreductase</keyword>
<dbReference type="GO" id="GO:0010436">
    <property type="term" value="F:carotenoid dioxygenase activity"/>
    <property type="evidence" value="ECO:0007669"/>
    <property type="project" value="TreeGrafter"/>
</dbReference>
<dbReference type="GO" id="GO:0046872">
    <property type="term" value="F:metal ion binding"/>
    <property type="evidence" value="ECO:0007669"/>
    <property type="project" value="UniProtKB-KW"/>
</dbReference>
<dbReference type="InterPro" id="IPR004294">
    <property type="entry name" value="Carotenoid_Oase"/>
</dbReference>
<dbReference type="OrthoDB" id="1069523at2759"/>
<dbReference type="Pfam" id="PF03055">
    <property type="entry name" value="RPE65"/>
    <property type="match status" value="3"/>
</dbReference>
<evidence type="ECO:0000313" key="7">
    <source>
        <dbReference type="Proteomes" id="UP000792457"/>
    </source>
</evidence>
<keyword evidence="2 5" id="KW-0479">Metal-binding</keyword>
<evidence type="ECO:0000256" key="4">
    <source>
        <dbReference type="ARBA" id="ARBA00023004"/>
    </source>
</evidence>
<keyword evidence="4 5" id="KW-0408">Iron</keyword>
<evidence type="ECO:0000256" key="5">
    <source>
        <dbReference type="PIRSR" id="PIRSR604294-1"/>
    </source>
</evidence>
<reference evidence="6" key="2">
    <citation type="submission" date="2017-10" db="EMBL/GenBank/DDBJ databases">
        <title>Ladona fulva Genome sequencing and assembly.</title>
        <authorList>
            <person name="Murali S."/>
            <person name="Richards S."/>
            <person name="Bandaranaike D."/>
            <person name="Bellair M."/>
            <person name="Blankenburg K."/>
            <person name="Chao H."/>
            <person name="Dinh H."/>
            <person name="Doddapaneni H."/>
            <person name="Dugan-Rocha S."/>
            <person name="Elkadiri S."/>
            <person name="Gnanaolivu R."/>
            <person name="Hernandez B."/>
            <person name="Skinner E."/>
            <person name="Javaid M."/>
            <person name="Lee S."/>
            <person name="Li M."/>
            <person name="Ming W."/>
            <person name="Munidasa M."/>
            <person name="Muniz J."/>
            <person name="Nguyen L."/>
            <person name="Hughes D."/>
            <person name="Osuji N."/>
            <person name="Pu L.-L."/>
            <person name="Puazo M."/>
            <person name="Qu C."/>
            <person name="Quiroz J."/>
            <person name="Raj R."/>
            <person name="Weissenberger G."/>
            <person name="Xin Y."/>
            <person name="Zou X."/>
            <person name="Han Y."/>
            <person name="Worley K."/>
            <person name="Muzny D."/>
            <person name="Gibbs R."/>
        </authorList>
    </citation>
    <scope>NUCLEOTIDE SEQUENCE</scope>
    <source>
        <strain evidence="6">Sampled in the wild</strain>
    </source>
</reference>
<dbReference type="GO" id="GO:0042574">
    <property type="term" value="P:retinal metabolic process"/>
    <property type="evidence" value="ECO:0007669"/>
    <property type="project" value="TreeGrafter"/>
</dbReference>
<dbReference type="AlphaFoldDB" id="A0A8K0KBL1"/>
<evidence type="ECO:0000256" key="2">
    <source>
        <dbReference type="ARBA" id="ARBA00022723"/>
    </source>
</evidence>
<evidence type="ECO:0000313" key="6">
    <source>
        <dbReference type="EMBL" id="KAG8231383.1"/>
    </source>
</evidence>
<evidence type="ECO:0000256" key="3">
    <source>
        <dbReference type="ARBA" id="ARBA00023002"/>
    </source>
</evidence>
<accession>A0A8K0KBL1</accession>